<evidence type="ECO:0000313" key="1">
    <source>
        <dbReference type="EMBL" id="KAB7658613.1"/>
    </source>
</evidence>
<dbReference type="Proteomes" id="UP000430564">
    <property type="component" value="Unassembled WGS sequence"/>
</dbReference>
<protein>
    <submittedName>
        <fullName evidence="1">Uncharacterized protein</fullName>
    </submittedName>
</protein>
<organism evidence="1 2">
    <name type="scientific">Sutterella seckii</name>
    <dbReference type="NCBI Taxonomy" id="1944635"/>
    <lineage>
        <taxon>Bacteria</taxon>
        <taxon>Pseudomonadati</taxon>
        <taxon>Pseudomonadota</taxon>
        <taxon>Betaproteobacteria</taxon>
        <taxon>Burkholderiales</taxon>
        <taxon>Sutterellaceae</taxon>
        <taxon>Sutterella</taxon>
    </lineage>
</organism>
<evidence type="ECO:0000313" key="2">
    <source>
        <dbReference type="Proteomes" id="UP000430564"/>
    </source>
</evidence>
<dbReference type="AlphaFoldDB" id="A0A6I1EJE7"/>
<gene>
    <name evidence="1" type="ORF">GBM95_07320</name>
</gene>
<accession>A0A6I1EJE7</accession>
<reference evidence="1 2" key="1">
    <citation type="submission" date="2019-10" db="EMBL/GenBank/DDBJ databases">
        <title>Genome diversity of Sutterella seckii.</title>
        <authorList>
            <person name="Chaplin A.V."/>
            <person name="Sokolova S.R."/>
            <person name="Mosin K.A."/>
            <person name="Ivanova E.L."/>
            <person name="Kochetkova T.O."/>
            <person name="Goltsov A.Y."/>
            <person name="Trofimov D.Y."/>
            <person name="Efimov B.A."/>
        </authorList>
    </citation>
    <scope>NUCLEOTIDE SEQUENCE [LARGE SCALE GENOMIC DNA]</scope>
    <source>
        <strain evidence="1 2">ASD393</strain>
    </source>
</reference>
<proteinExistence type="predicted"/>
<dbReference type="OrthoDB" id="9155045at2"/>
<dbReference type="EMBL" id="WEHX01000045">
    <property type="protein sequence ID" value="KAB7658613.1"/>
    <property type="molecule type" value="Genomic_DNA"/>
</dbReference>
<comment type="caution">
    <text evidence="1">The sequence shown here is derived from an EMBL/GenBank/DDBJ whole genome shotgun (WGS) entry which is preliminary data.</text>
</comment>
<dbReference type="RefSeq" id="WP_152158504.1">
    <property type="nucleotide sequence ID" value="NZ_WEHX01000045.1"/>
</dbReference>
<sequence length="366" mass="40574">MPSIMTTAFYLLPGARLPQGCAREVLASLTDADRTRLTALGTGREPPGIQRLSEPLHEYSPHRAWLWKVLTHRTGAPVIAPYAWMAEHGPRLDQEFWSIDFWTKDPSGRLARFEFADDALPRAACAAAPVLAESGMRLMISGKSFYTATREGLDYSARPFEDLCGMEETHIAHLPHLADGADKERVNELLHRIEGALREALPAETQDIQGLWLSGGGRSAPVFPPSTFRSVLTNDRTALAWAEDAGIPKAYLGTLGKKTKWPEAPEGDRILVIDDLYDAWMRHDWNAWIKRMPGLLDKLEHWVGQEKPARLTENVIVAFGHGTSATLVPEKRGALGFLKRKNVVSPENWLLDSEPKASGMNGEDAA</sequence>
<name>A0A6I1EJE7_9BURK</name>